<evidence type="ECO:0000256" key="3">
    <source>
        <dbReference type="ARBA" id="ARBA00022554"/>
    </source>
</evidence>
<feature type="transmembrane region" description="Helical" evidence="11">
    <location>
        <begin position="314"/>
        <end position="334"/>
    </location>
</feature>
<keyword evidence="5" id="KW-0677">Repeat</keyword>
<reference evidence="14" key="1">
    <citation type="journal article" date="2021" name="Open Biol.">
        <title>Shared evolutionary footprints suggest mitochondrial oxidative damage underlies multiple complex I losses in fungi.</title>
        <authorList>
            <person name="Schikora-Tamarit M.A."/>
            <person name="Marcet-Houben M."/>
            <person name="Nosek J."/>
            <person name="Gabaldon T."/>
        </authorList>
    </citation>
    <scope>NUCLEOTIDE SEQUENCE</scope>
    <source>
        <strain evidence="14">CBS6341</strain>
    </source>
</reference>
<keyword evidence="6" id="KW-0547">Nucleotide-binding</keyword>
<feature type="domain" description="ABC transporter" evidence="12">
    <location>
        <begin position="1208"/>
        <end position="1451"/>
    </location>
</feature>
<evidence type="ECO:0000256" key="1">
    <source>
        <dbReference type="ARBA" id="ARBA00004128"/>
    </source>
</evidence>
<evidence type="ECO:0000313" key="15">
    <source>
        <dbReference type="Proteomes" id="UP000769528"/>
    </source>
</evidence>
<dbReference type="GO" id="GO:0000329">
    <property type="term" value="C:fungal-type vacuole membrane"/>
    <property type="evidence" value="ECO:0007669"/>
    <property type="project" value="UniProtKB-ARBA"/>
</dbReference>
<evidence type="ECO:0000259" key="12">
    <source>
        <dbReference type="PROSITE" id="PS50893"/>
    </source>
</evidence>
<dbReference type="InterPro" id="IPR044746">
    <property type="entry name" value="ABCC_6TM_D1"/>
</dbReference>
<dbReference type="InterPro" id="IPR050173">
    <property type="entry name" value="ABC_transporter_C-like"/>
</dbReference>
<keyword evidence="9 11" id="KW-0472">Membrane</keyword>
<dbReference type="GO" id="GO:0005524">
    <property type="term" value="F:ATP binding"/>
    <property type="evidence" value="ECO:0007669"/>
    <property type="project" value="UniProtKB-KW"/>
</dbReference>
<dbReference type="Pfam" id="PF00005">
    <property type="entry name" value="ABC_tran"/>
    <property type="match status" value="2"/>
</dbReference>
<dbReference type="SUPFAM" id="SSF90123">
    <property type="entry name" value="ABC transporter transmembrane region"/>
    <property type="match status" value="2"/>
</dbReference>
<feature type="transmembrane region" description="Helical" evidence="11">
    <location>
        <begin position="243"/>
        <end position="262"/>
    </location>
</feature>
<gene>
    <name evidence="14" type="ORF">WICMUC_002142</name>
</gene>
<dbReference type="CDD" id="cd18579">
    <property type="entry name" value="ABC_6TM_ABCC_D1"/>
    <property type="match status" value="1"/>
</dbReference>
<organism evidence="14 15">
    <name type="scientific">Wickerhamomyces mucosus</name>
    <dbReference type="NCBI Taxonomy" id="1378264"/>
    <lineage>
        <taxon>Eukaryota</taxon>
        <taxon>Fungi</taxon>
        <taxon>Dikarya</taxon>
        <taxon>Ascomycota</taxon>
        <taxon>Saccharomycotina</taxon>
        <taxon>Saccharomycetes</taxon>
        <taxon>Phaffomycetales</taxon>
        <taxon>Wickerhamomycetaceae</taxon>
        <taxon>Wickerhamomyces</taxon>
    </lineage>
</organism>
<dbReference type="InterPro" id="IPR003439">
    <property type="entry name" value="ABC_transporter-like_ATP-bd"/>
</dbReference>
<feature type="domain" description="ABC transmembrane type-1" evidence="13">
    <location>
        <begin position="893"/>
        <end position="1172"/>
    </location>
</feature>
<feature type="transmembrane region" description="Helical" evidence="11">
    <location>
        <begin position="1121"/>
        <end position="1154"/>
    </location>
</feature>
<feature type="transmembrane region" description="Helical" evidence="11">
    <location>
        <begin position="887"/>
        <end position="913"/>
    </location>
</feature>
<dbReference type="PROSITE" id="PS50893">
    <property type="entry name" value="ABC_TRANSPORTER_2"/>
    <property type="match status" value="2"/>
</dbReference>
<dbReference type="InterPro" id="IPR036640">
    <property type="entry name" value="ABC1_TM_sf"/>
</dbReference>
<feature type="transmembrane region" description="Helical" evidence="11">
    <location>
        <begin position="1033"/>
        <end position="1052"/>
    </location>
</feature>
<feature type="transmembrane region" description="Helical" evidence="11">
    <location>
        <begin position="26"/>
        <end position="47"/>
    </location>
</feature>
<dbReference type="Gene3D" id="3.40.50.300">
    <property type="entry name" value="P-loop containing nucleotide triphosphate hydrolases"/>
    <property type="match status" value="2"/>
</dbReference>
<proteinExistence type="predicted"/>
<dbReference type="EMBL" id="JAEUBF010000666">
    <property type="protein sequence ID" value="KAH3676265.1"/>
    <property type="molecule type" value="Genomic_DNA"/>
</dbReference>
<evidence type="ECO:0000256" key="4">
    <source>
        <dbReference type="ARBA" id="ARBA00022692"/>
    </source>
</evidence>
<dbReference type="FunFam" id="3.40.50.300:FF:000565">
    <property type="entry name" value="ABC bile acid transporter"/>
    <property type="match status" value="1"/>
</dbReference>
<dbReference type="InterPro" id="IPR027417">
    <property type="entry name" value="P-loop_NTPase"/>
</dbReference>
<comment type="subcellular location">
    <subcellularLocation>
        <location evidence="1">Vacuole membrane</location>
        <topology evidence="1">Multi-pass membrane protein</topology>
    </subcellularLocation>
</comment>
<dbReference type="FunFam" id="3.40.50.300:FF:000997">
    <property type="entry name" value="Multidrug resistance-associated protein 1"/>
    <property type="match status" value="1"/>
</dbReference>
<dbReference type="Pfam" id="PF24357">
    <property type="entry name" value="TMD0_ABC"/>
    <property type="match status" value="1"/>
</dbReference>
<evidence type="ECO:0000256" key="9">
    <source>
        <dbReference type="ARBA" id="ARBA00023136"/>
    </source>
</evidence>
<dbReference type="SUPFAM" id="SSF52540">
    <property type="entry name" value="P-loop containing nucleoside triphosphate hydrolases"/>
    <property type="match status" value="2"/>
</dbReference>
<evidence type="ECO:0000256" key="7">
    <source>
        <dbReference type="ARBA" id="ARBA00022840"/>
    </source>
</evidence>
<feature type="transmembrane region" description="Helical" evidence="11">
    <location>
        <begin position="150"/>
        <end position="169"/>
    </location>
</feature>
<accession>A0A9P8TF39</accession>
<dbReference type="Pfam" id="PF00664">
    <property type="entry name" value="ABC_membrane"/>
    <property type="match status" value="2"/>
</dbReference>
<dbReference type="PROSITE" id="PS00211">
    <property type="entry name" value="ABC_TRANSPORTER_1"/>
    <property type="match status" value="2"/>
</dbReference>
<dbReference type="GO" id="GO:0016887">
    <property type="term" value="F:ATP hydrolysis activity"/>
    <property type="evidence" value="ECO:0007669"/>
    <property type="project" value="InterPro"/>
</dbReference>
<dbReference type="Proteomes" id="UP000769528">
    <property type="component" value="Unassembled WGS sequence"/>
</dbReference>
<evidence type="ECO:0000256" key="8">
    <source>
        <dbReference type="ARBA" id="ARBA00022989"/>
    </source>
</evidence>
<evidence type="ECO:0000256" key="11">
    <source>
        <dbReference type="SAM" id="Phobius"/>
    </source>
</evidence>
<evidence type="ECO:0000256" key="6">
    <source>
        <dbReference type="ARBA" id="ARBA00022741"/>
    </source>
</evidence>
<dbReference type="InterPro" id="IPR011527">
    <property type="entry name" value="ABC1_TM_dom"/>
</dbReference>
<dbReference type="CDD" id="cd18603">
    <property type="entry name" value="ABC_6TM_MRP1_2_3_6_D2_like"/>
    <property type="match status" value="1"/>
</dbReference>
<dbReference type="GO" id="GO:0140359">
    <property type="term" value="F:ABC-type transporter activity"/>
    <property type="evidence" value="ECO:0007669"/>
    <property type="project" value="InterPro"/>
</dbReference>
<keyword evidence="4 11" id="KW-0812">Transmembrane</keyword>
<evidence type="ECO:0008006" key="16">
    <source>
        <dbReference type="Google" id="ProtNLM"/>
    </source>
</evidence>
<dbReference type="PROSITE" id="PS50929">
    <property type="entry name" value="ABC_TM1F"/>
    <property type="match status" value="2"/>
</dbReference>
<keyword evidence="3" id="KW-0926">Vacuole</keyword>
<dbReference type="CDD" id="cd03244">
    <property type="entry name" value="ABCC_MRP_domain2"/>
    <property type="match status" value="1"/>
</dbReference>
<dbReference type="FunFam" id="1.20.1560.10:FF:000001">
    <property type="entry name" value="ATP-binding cassette subfamily C member 1"/>
    <property type="match status" value="1"/>
</dbReference>
<feature type="transmembrane region" description="Helical" evidence="11">
    <location>
        <begin position="391"/>
        <end position="413"/>
    </location>
</feature>
<feature type="transmembrane region" description="Helical" evidence="11">
    <location>
        <begin position="933"/>
        <end position="960"/>
    </location>
</feature>
<feature type="transmembrane region" description="Helical" evidence="11">
    <location>
        <begin position="119"/>
        <end position="138"/>
    </location>
</feature>
<feature type="domain" description="ABC transporter" evidence="12">
    <location>
        <begin position="586"/>
        <end position="820"/>
    </location>
</feature>
<dbReference type="InterPro" id="IPR056227">
    <property type="entry name" value="TMD0_ABC"/>
</dbReference>
<dbReference type="InterPro" id="IPR017871">
    <property type="entry name" value="ABC_transporter-like_CS"/>
</dbReference>
<dbReference type="PANTHER" id="PTHR24223">
    <property type="entry name" value="ATP-BINDING CASSETTE SUB-FAMILY C"/>
    <property type="match status" value="1"/>
</dbReference>
<protein>
    <recommendedName>
        <fullName evidence="16">Bile pigment transporter 1</fullName>
    </recommendedName>
</protein>
<keyword evidence="2" id="KW-0813">Transport</keyword>
<comment type="function">
    <text evidence="10">Cooperates for the ATP-dependent vacuolar transport of bilirubin and glutathione conjugates.</text>
</comment>
<reference evidence="14" key="2">
    <citation type="submission" date="2021-01" db="EMBL/GenBank/DDBJ databases">
        <authorList>
            <person name="Schikora-Tamarit M.A."/>
        </authorList>
    </citation>
    <scope>NUCLEOTIDE SEQUENCE</scope>
    <source>
        <strain evidence="14">CBS6341</strain>
    </source>
</reference>
<evidence type="ECO:0000313" key="14">
    <source>
        <dbReference type="EMBL" id="KAH3676265.1"/>
    </source>
</evidence>
<dbReference type="OrthoDB" id="6500128at2759"/>
<sequence>MNGILEKCPYGHSILIPRENAVNPCFFELVILANSVILFIPGSIQLLDLIKTPSFGKIRYSKLSKSSLWRVVFVFLQALLFGSKYTEPFFYINAFALLFIALPLTYYENFKKPTTRGSLLFYFLFQSIILGFSILQNLFTVFQTASNDPILYLSFINILQIFISSLVYYTPSVEVSKYYLEKDIIQANILSQITFSWMNELIDKGYRNQRITDADIPNPPAMLDTKQGYTKLKKVWDAQKKKSLLLALIKVFGLTVISAVSYELLDDILSFVQPQILKYLIQYFNNDQPAIVGFLLAGGLFVVSVVTTSLYNKFFILIFEVGLGTKAALMTLVYHKALKLSPESKKNRSTGDIVNLMSVDVSRVQDLASQFQTLVSAPIKLILCILSLYSLLGNATFAGIAAMAILVPINTLVSRRLKKLHKTQMKYKDMRTRATSEFLLNIKSIKLYAIEKAILERLNHVRNELELGNLRRIGIFAAFMNFSWYCVPFFVSCSTFTAFALLMKKPLTPDIIFPALALFELLSEPIYAIPSIITSLIETSVAFERITSFLLSDEIDEELIKHFERVERSNGSAINVENCTFLWETVKIEKDDKKGYDEESSIQNLKIALKIDKFEAKKGELTCIVGRIGSGKSTFLQSILGYLPCIGSDSTKKPLIEKYGSIAYCSQVPWIMNATVKENILFGHRFDEEFYQKTIEACELSPDLEILPDGDDTHVGEKGISLSGGQKARLSLARAVYSRADIYLLDDVLSAVDSHVAKNITNKVINGLLSSKSVILATNSIPVLSHASNIILLEKGIIVETGKFKNVVSKDTKLGKLIKEFGNASEEDLESTEVERENSLISFRRASIASFKKPTLVEKTRKTGQDDEKAAVGKVNLKVYKSYAKACGIFGVIGFLSLLMLSTTFSLTANYWLKNWSEDNERNGTNKHVLRYVAVYSFFGLGSGFFTLGRTIFMWVFCAIRSSTVLHNNMAKSVLRAPMSYFETTPIGRIMNRFSSDMNKIDERLPKVFAGLFASTIRTVFTLGFIAVNMPSFFIVVLVLSMIYIFYQRYYVATSRDLKRIVSISRSPIFSHLQESLAGFETVLAYDQADRFHFLHYCNLDFNLKSLYLFRSINRWLSVRLQMIGSIIIFFAATLSITNGLTAGMAGLVISYALRVTSSLNWIVRMTVEVETNIVSVERVLDYSELKPEAAEITDTRPPEDWPSHGSIQFDHYSTKYRKNLDLVLNDISLKINPKEKIGIVGRTGAGKSSLALAIFRMIEPVDGRIYIDGLNTSDIGLHDLRSNLAIIPQDSQAFEGTVRQNLDPLEIYSDDKLWNALELAHLKSFIENLGNDHDEDTLKSGLEAKLSEGGSNMSVGQRQLLCLAKALLNPSNVLILDEATASVDVETDKIVQETIRKAFSDRTILTIAHRIDTVLDSDRIVVLEKGQIKEFDTPENLLKDKDGLFYHLCLQGGYVKQT</sequence>
<dbReference type="SMART" id="SM00382">
    <property type="entry name" value="AAA"/>
    <property type="match status" value="2"/>
</dbReference>
<dbReference type="Gene3D" id="1.20.1560.10">
    <property type="entry name" value="ABC transporter type 1, transmembrane domain"/>
    <property type="match status" value="2"/>
</dbReference>
<evidence type="ECO:0000256" key="2">
    <source>
        <dbReference type="ARBA" id="ARBA00022448"/>
    </source>
</evidence>
<dbReference type="CDD" id="cd03250">
    <property type="entry name" value="ABCC_MRP_domain1"/>
    <property type="match status" value="1"/>
</dbReference>
<feature type="transmembrane region" description="Helical" evidence="11">
    <location>
        <begin position="290"/>
        <end position="307"/>
    </location>
</feature>
<keyword evidence="7" id="KW-0067">ATP-binding</keyword>
<evidence type="ECO:0000259" key="13">
    <source>
        <dbReference type="PROSITE" id="PS50929"/>
    </source>
</evidence>
<feature type="transmembrane region" description="Helical" evidence="11">
    <location>
        <begin position="475"/>
        <end position="502"/>
    </location>
</feature>
<dbReference type="GO" id="GO:0042144">
    <property type="term" value="P:vacuole fusion, non-autophagic"/>
    <property type="evidence" value="ECO:0007669"/>
    <property type="project" value="UniProtKB-ARBA"/>
</dbReference>
<feature type="transmembrane region" description="Helical" evidence="11">
    <location>
        <begin position="89"/>
        <end position="107"/>
    </location>
</feature>
<dbReference type="FunFam" id="1.20.1560.10:FF:000020">
    <property type="entry name" value="ABC metal ion transporter"/>
    <property type="match status" value="1"/>
</dbReference>
<dbReference type="InterPro" id="IPR003593">
    <property type="entry name" value="AAA+_ATPase"/>
</dbReference>
<name>A0A9P8TF39_9ASCO</name>
<dbReference type="PANTHER" id="PTHR24223:SF443">
    <property type="entry name" value="MULTIDRUG-RESISTANCE LIKE PROTEIN 1, ISOFORM I"/>
    <property type="match status" value="1"/>
</dbReference>
<comment type="caution">
    <text evidence="14">The sequence shown here is derived from an EMBL/GenBank/DDBJ whole genome shotgun (WGS) entry which is preliminary data.</text>
</comment>
<feature type="domain" description="ABC transmembrane type-1" evidence="13">
    <location>
        <begin position="264"/>
        <end position="538"/>
    </location>
</feature>
<evidence type="ECO:0000256" key="5">
    <source>
        <dbReference type="ARBA" id="ARBA00022737"/>
    </source>
</evidence>
<keyword evidence="15" id="KW-1185">Reference proteome</keyword>
<evidence type="ECO:0000256" key="10">
    <source>
        <dbReference type="ARBA" id="ARBA00053425"/>
    </source>
</evidence>
<keyword evidence="8 11" id="KW-1133">Transmembrane helix</keyword>